<sequence>MIDFQDRYLKIVKKYLKDKFVDNNIAEVMEIIKKSIIQIDNNKYKNCAIWGAGQHTDNFMKYFSTNLKKVSFIIENNLQLAKEKFKALKVIAPEEINSNNIDCILISSYASRKEITKSIENFDKNIKIIDIYENLQEKGINLNLPFYILSDGYIKINEYLQKLKECKENVENGVILENLLLEYIKLRDFKNIFKTINYYQKLEITENDKFNDLFNDLEEMLMDLKNILKTKKNNTSLLFIDALRYKDVNDNMKYIKKISENNVKFTNVFSTSITTYESMISCLSGKMPYYNQNYKRQSIEEYESIFIKKALSKNYNINFYVLGSDKFINSDNINYKDGGIYCSKTLWNYVCDMAVSDNKNISLLYFLQESHAPHMGGNYIENFEIHNTPFTSGDCNFKQTRDQYVNQYKKSLQYLDEQLEFYLNFLSDDNDFIIFSDHGQIIEDATTNLNYLDTILGWHDDRFKVNLIIKSNKFKRQKIKKIFSLIDLNDLLCGIIDGKLNVKYRDYIKMQFSSTNNKIIREKFSSQGKDDYINGFEIYRDKNYKLVVTGLKKVRAFKLVKNKEIEIFDSISIKKLKRRFLINDRL</sequence>
<dbReference type="InterPro" id="IPR000917">
    <property type="entry name" value="Sulfatase_N"/>
</dbReference>
<feature type="coiled-coil region" evidence="1">
    <location>
        <begin position="207"/>
        <end position="234"/>
    </location>
</feature>
<dbReference type="InterPro" id="IPR017850">
    <property type="entry name" value="Alkaline_phosphatase_core_sf"/>
</dbReference>
<keyword evidence="1" id="KW-0175">Coiled coil</keyword>
<keyword evidence="4" id="KW-1185">Reference proteome</keyword>
<dbReference type="OrthoDB" id="1902920at2"/>
<name>A0A1M4ULD0_9CLOT</name>
<dbReference type="Gene3D" id="3.40.720.10">
    <property type="entry name" value="Alkaline Phosphatase, subunit A"/>
    <property type="match status" value="1"/>
</dbReference>
<accession>A0A1M4ULD0</accession>
<organism evidence="3 4">
    <name type="scientific">Clostridium fallax</name>
    <dbReference type="NCBI Taxonomy" id="1533"/>
    <lineage>
        <taxon>Bacteria</taxon>
        <taxon>Bacillati</taxon>
        <taxon>Bacillota</taxon>
        <taxon>Clostridia</taxon>
        <taxon>Eubacteriales</taxon>
        <taxon>Clostridiaceae</taxon>
        <taxon>Clostridium</taxon>
    </lineage>
</organism>
<protein>
    <submittedName>
        <fullName evidence="3">Sulfatase</fullName>
    </submittedName>
</protein>
<evidence type="ECO:0000313" key="4">
    <source>
        <dbReference type="Proteomes" id="UP000184035"/>
    </source>
</evidence>
<gene>
    <name evidence="3" type="ORF">SAMN05443638_10581</name>
</gene>
<evidence type="ECO:0000313" key="3">
    <source>
        <dbReference type="EMBL" id="SHE57468.1"/>
    </source>
</evidence>
<reference evidence="3 4" key="1">
    <citation type="submission" date="2016-11" db="EMBL/GenBank/DDBJ databases">
        <authorList>
            <person name="Jaros S."/>
            <person name="Januszkiewicz K."/>
            <person name="Wedrychowicz H."/>
        </authorList>
    </citation>
    <scope>NUCLEOTIDE SEQUENCE [LARGE SCALE GENOMIC DNA]</scope>
    <source>
        <strain evidence="3 4">DSM 2631</strain>
    </source>
</reference>
<dbReference type="RefSeq" id="WP_072893653.1">
    <property type="nucleotide sequence ID" value="NZ_FQVM01000005.1"/>
</dbReference>
<dbReference type="Proteomes" id="UP000184035">
    <property type="component" value="Unassembled WGS sequence"/>
</dbReference>
<dbReference type="Pfam" id="PF00884">
    <property type="entry name" value="Sulfatase"/>
    <property type="match status" value="1"/>
</dbReference>
<dbReference type="AlphaFoldDB" id="A0A1M4ULD0"/>
<dbReference type="SUPFAM" id="SSF53649">
    <property type="entry name" value="Alkaline phosphatase-like"/>
    <property type="match status" value="1"/>
</dbReference>
<dbReference type="Gene3D" id="3.40.50.720">
    <property type="entry name" value="NAD(P)-binding Rossmann-like Domain"/>
    <property type="match status" value="1"/>
</dbReference>
<feature type="domain" description="Sulfatase N-terminal" evidence="2">
    <location>
        <begin position="246"/>
        <end position="488"/>
    </location>
</feature>
<evidence type="ECO:0000256" key="1">
    <source>
        <dbReference type="SAM" id="Coils"/>
    </source>
</evidence>
<dbReference type="STRING" id="1533.SAMN05443638_10581"/>
<dbReference type="EMBL" id="FQVM01000005">
    <property type="protein sequence ID" value="SHE57468.1"/>
    <property type="molecule type" value="Genomic_DNA"/>
</dbReference>
<proteinExistence type="predicted"/>
<evidence type="ECO:0000259" key="2">
    <source>
        <dbReference type="Pfam" id="PF00884"/>
    </source>
</evidence>